<sequence length="420" mass="48809">MPVLEPVPLPEYDGVTYISLRAFREKGSEQTIKDVKEFQSRETDVIICTYLKAGVHWLDEIITMLVNKTTTLASGTKGQRTLEGVPELSVLDSLPSPRILNTHLSFKYMPTKHVQNKGKIVHMIRNPKDICVSLYHHAKRDVVMNYDVPWETYFEKWMSGKVFYGSWYDYELGMEDASLQYPGMIYTCYYEDFKREPKTQIRKLADFLEITVSDQILENITEATSFENMQSKKTDHTKFVNMKEEKGFIYRKEVRLLYDWHIANSILPFAADYTHLCIELNYKFRSAERTSNACRRGKNTFFALNGVCSKSANPCVLLKLYKSIVLPTVLYGSEIWANLKPNDITTLNCFQHIIVKRILDLRTSARSDMCQSILGLHPITSTIDIKKLHFLQKRCNLSGKLLTKKLFLVRLYSYFIDTER</sequence>
<comment type="similarity">
    <text evidence="1">Belongs to the sulfotransferase 1 family.</text>
</comment>
<reference evidence="4" key="1">
    <citation type="submission" date="2021-03" db="EMBL/GenBank/DDBJ databases">
        <authorList>
            <person name="Bekaert M."/>
        </authorList>
    </citation>
    <scope>NUCLEOTIDE SEQUENCE</scope>
</reference>
<feature type="domain" description="Sulfotransferase" evidence="3">
    <location>
        <begin position="43"/>
        <end position="254"/>
    </location>
</feature>
<dbReference type="Pfam" id="PF00685">
    <property type="entry name" value="Sulfotransfer_1"/>
    <property type="match status" value="1"/>
</dbReference>
<accession>A0A8S3S004</accession>
<dbReference type="EMBL" id="CAJPWZ010001299">
    <property type="protein sequence ID" value="CAG2212439.1"/>
    <property type="molecule type" value="Genomic_DNA"/>
</dbReference>
<dbReference type="AlphaFoldDB" id="A0A8S3S004"/>
<dbReference type="EC" id="2.8.2.-" evidence="4"/>
<comment type="caution">
    <text evidence="4">The sequence shown here is derived from an EMBL/GenBank/DDBJ whole genome shotgun (WGS) entry which is preliminary data.</text>
</comment>
<evidence type="ECO:0000256" key="1">
    <source>
        <dbReference type="ARBA" id="ARBA00005771"/>
    </source>
</evidence>
<dbReference type="GO" id="GO:0008146">
    <property type="term" value="F:sulfotransferase activity"/>
    <property type="evidence" value="ECO:0007669"/>
    <property type="project" value="InterPro"/>
</dbReference>
<keyword evidence="5" id="KW-1185">Reference proteome</keyword>
<protein>
    <submittedName>
        <fullName evidence="4">SULT1</fullName>
        <ecNumber evidence="4">2.8.2.-</ecNumber>
    </submittedName>
</protein>
<dbReference type="Proteomes" id="UP000683360">
    <property type="component" value="Unassembled WGS sequence"/>
</dbReference>
<evidence type="ECO:0000256" key="2">
    <source>
        <dbReference type="ARBA" id="ARBA00022679"/>
    </source>
</evidence>
<evidence type="ECO:0000259" key="3">
    <source>
        <dbReference type="Pfam" id="PF00685"/>
    </source>
</evidence>
<dbReference type="InterPro" id="IPR027417">
    <property type="entry name" value="P-loop_NTPase"/>
</dbReference>
<organism evidence="4 5">
    <name type="scientific">Mytilus edulis</name>
    <name type="common">Blue mussel</name>
    <dbReference type="NCBI Taxonomy" id="6550"/>
    <lineage>
        <taxon>Eukaryota</taxon>
        <taxon>Metazoa</taxon>
        <taxon>Spiralia</taxon>
        <taxon>Lophotrochozoa</taxon>
        <taxon>Mollusca</taxon>
        <taxon>Bivalvia</taxon>
        <taxon>Autobranchia</taxon>
        <taxon>Pteriomorphia</taxon>
        <taxon>Mytilida</taxon>
        <taxon>Mytiloidea</taxon>
        <taxon>Mytilidae</taxon>
        <taxon>Mytilinae</taxon>
        <taxon>Mytilus</taxon>
    </lineage>
</organism>
<dbReference type="SUPFAM" id="SSF52540">
    <property type="entry name" value="P-loop containing nucleoside triphosphate hydrolases"/>
    <property type="match status" value="1"/>
</dbReference>
<evidence type="ECO:0000313" key="5">
    <source>
        <dbReference type="Proteomes" id="UP000683360"/>
    </source>
</evidence>
<dbReference type="PANTHER" id="PTHR11783">
    <property type="entry name" value="SULFOTRANSFERASE SULT"/>
    <property type="match status" value="1"/>
</dbReference>
<dbReference type="OrthoDB" id="6341251at2759"/>
<dbReference type="InterPro" id="IPR000863">
    <property type="entry name" value="Sulfotransferase_dom"/>
</dbReference>
<dbReference type="Gene3D" id="3.40.50.300">
    <property type="entry name" value="P-loop containing nucleotide triphosphate hydrolases"/>
    <property type="match status" value="1"/>
</dbReference>
<gene>
    <name evidence="4" type="ORF">MEDL_26423</name>
</gene>
<evidence type="ECO:0000313" key="4">
    <source>
        <dbReference type="EMBL" id="CAG2212439.1"/>
    </source>
</evidence>
<proteinExistence type="inferred from homology"/>
<name>A0A8S3S004_MYTED</name>
<keyword evidence="2 4" id="KW-0808">Transferase</keyword>